<dbReference type="PRINTS" id="PR00368">
    <property type="entry name" value="FADPNR"/>
</dbReference>
<dbReference type="SUPFAM" id="SSF51905">
    <property type="entry name" value="FAD/NAD(P)-binding domain"/>
    <property type="match status" value="2"/>
</dbReference>
<dbReference type="InterPro" id="IPR012744">
    <property type="entry name" value="Nitri_red_NirB"/>
</dbReference>
<evidence type="ECO:0000256" key="5">
    <source>
        <dbReference type="ARBA" id="ARBA00022617"/>
    </source>
</evidence>
<dbReference type="Pfam" id="PF04324">
    <property type="entry name" value="Fer2_BFD"/>
    <property type="match status" value="2"/>
</dbReference>
<evidence type="ECO:0000259" key="19">
    <source>
        <dbReference type="Pfam" id="PF04324"/>
    </source>
</evidence>
<dbReference type="InterPro" id="IPR036136">
    <property type="entry name" value="Nit/Sulf_reduc_fer-like_dom_sf"/>
</dbReference>
<evidence type="ECO:0000256" key="4">
    <source>
        <dbReference type="ARBA" id="ARBA00022485"/>
    </source>
</evidence>
<dbReference type="InterPro" id="IPR041575">
    <property type="entry name" value="Rubredoxin_C"/>
</dbReference>
<protein>
    <submittedName>
        <fullName evidence="22">NAD(P)/FAD-dependent oxidoreductase</fullName>
    </submittedName>
</protein>
<dbReference type="InterPro" id="IPR006066">
    <property type="entry name" value="NO2/SO3_Rdtase_FeS/sirohaem_BS"/>
</dbReference>
<evidence type="ECO:0000256" key="12">
    <source>
        <dbReference type="ARBA" id="ARBA00023014"/>
    </source>
</evidence>
<feature type="domain" description="Nitrite/sulphite reductase 4Fe-4S" evidence="17">
    <location>
        <begin position="628"/>
        <end position="763"/>
    </location>
</feature>
<evidence type="ECO:0000256" key="15">
    <source>
        <dbReference type="PIRNR" id="PIRNR037149"/>
    </source>
</evidence>
<evidence type="ECO:0000256" key="11">
    <source>
        <dbReference type="ARBA" id="ARBA00023004"/>
    </source>
</evidence>
<dbReference type="Pfam" id="PF18267">
    <property type="entry name" value="Rubredoxin_C"/>
    <property type="match status" value="1"/>
</dbReference>
<keyword evidence="12 16" id="KW-0411">Iron-sulfur</keyword>
<dbReference type="InterPro" id="IPR007419">
    <property type="entry name" value="BFD-like_2Fe2S-bd_dom"/>
</dbReference>
<dbReference type="GO" id="GO:0051537">
    <property type="term" value="F:2 iron, 2 sulfur cluster binding"/>
    <property type="evidence" value="ECO:0007669"/>
    <property type="project" value="UniProtKB-KW"/>
</dbReference>
<dbReference type="InterPro" id="IPR006067">
    <property type="entry name" value="NO2/SO3_Rdtase_4Fe4S_dom"/>
</dbReference>
<dbReference type="InterPro" id="IPR016156">
    <property type="entry name" value="FAD/NAD-linked_Rdtase_dimer_sf"/>
</dbReference>
<feature type="domain" description="FAD/NAD(P)-binding" evidence="20">
    <location>
        <begin position="4"/>
        <end position="277"/>
    </location>
</feature>
<evidence type="ECO:0000256" key="3">
    <source>
        <dbReference type="ARBA" id="ARBA00010429"/>
    </source>
</evidence>
<evidence type="ECO:0000256" key="9">
    <source>
        <dbReference type="ARBA" id="ARBA00022827"/>
    </source>
</evidence>
<dbReference type="CDD" id="cd19944">
    <property type="entry name" value="NirB_Fer2_BFD-like_2"/>
    <property type="match status" value="1"/>
</dbReference>
<dbReference type="InterPro" id="IPR023753">
    <property type="entry name" value="FAD/NAD-binding_dom"/>
</dbReference>
<dbReference type="NCBIfam" id="TIGR02374">
    <property type="entry name" value="nitri_red_nirB"/>
    <property type="match status" value="1"/>
</dbReference>
<dbReference type="Proteomes" id="UP000309747">
    <property type="component" value="Unassembled WGS sequence"/>
</dbReference>
<dbReference type="Gene3D" id="3.50.50.60">
    <property type="entry name" value="FAD/NAD(P)-binding domain"/>
    <property type="match status" value="2"/>
</dbReference>
<dbReference type="GO" id="GO:0098809">
    <property type="term" value="F:nitrite reductase activity"/>
    <property type="evidence" value="ECO:0007669"/>
    <property type="project" value="InterPro"/>
</dbReference>
<comment type="cofactor">
    <cofactor evidence="16">
        <name>siroheme</name>
        <dbReference type="ChEBI" id="CHEBI:60052"/>
    </cofactor>
    <text evidence="16">Binds 1 siroheme per subunit.</text>
</comment>
<gene>
    <name evidence="22" type="ORF">FA743_08170</name>
</gene>
<dbReference type="GO" id="GO:0042128">
    <property type="term" value="P:nitrate assimilation"/>
    <property type="evidence" value="ECO:0007669"/>
    <property type="project" value="UniProtKB-UniRule"/>
</dbReference>
<evidence type="ECO:0000313" key="22">
    <source>
        <dbReference type="EMBL" id="TJZ92223.1"/>
    </source>
</evidence>
<name>A0A4U0RAG4_9RHOB</name>
<keyword evidence="10" id="KW-0560">Oxidoreductase</keyword>
<keyword evidence="23" id="KW-1185">Reference proteome</keyword>
<dbReference type="GO" id="GO:0050660">
    <property type="term" value="F:flavin adenine dinucleotide binding"/>
    <property type="evidence" value="ECO:0007669"/>
    <property type="project" value="UniProtKB-UniRule"/>
</dbReference>
<evidence type="ECO:0000256" key="16">
    <source>
        <dbReference type="PIRSR" id="PIRSR037149-1"/>
    </source>
</evidence>
<keyword evidence="6 15" id="KW-0285">Flavoprotein</keyword>
<keyword evidence="9 15" id="KW-0274">FAD</keyword>
<feature type="binding site" evidence="16">
    <location>
        <position position="637"/>
    </location>
    <ligand>
        <name>[4Fe-4S] cluster</name>
        <dbReference type="ChEBI" id="CHEBI:49883"/>
    </ligand>
</feature>
<evidence type="ECO:0000256" key="2">
    <source>
        <dbReference type="ARBA" id="ARBA00005096"/>
    </source>
</evidence>
<keyword evidence="4 16" id="KW-0004">4Fe-4S</keyword>
<feature type="domain" description="BFD-like [2Fe-2S]-binding" evidence="19">
    <location>
        <begin position="418"/>
        <end position="465"/>
    </location>
</feature>
<keyword evidence="13 15" id="KW-0534">Nitrate assimilation</keyword>
<evidence type="ECO:0000259" key="20">
    <source>
        <dbReference type="Pfam" id="PF07992"/>
    </source>
</evidence>
<comment type="cofactor">
    <cofactor evidence="1 15">
        <name>FAD</name>
        <dbReference type="ChEBI" id="CHEBI:57692"/>
    </cofactor>
</comment>
<comment type="similarity">
    <text evidence="3">Belongs to the nitrite and sulfite reductase 4Fe-4S domain family.</text>
</comment>
<dbReference type="Pfam" id="PF01077">
    <property type="entry name" value="NIR_SIR"/>
    <property type="match status" value="1"/>
</dbReference>
<dbReference type="AlphaFoldDB" id="A0A4U0RAG4"/>
<dbReference type="PRINTS" id="PR00397">
    <property type="entry name" value="SIROHAEM"/>
</dbReference>
<dbReference type="Gene3D" id="3.90.480.10">
    <property type="entry name" value="Sulfite Reductase Hemoprotein,Domain 2"/>
    <property type="match status" value="1"/>
</dbReference>
<dbReference type="GO" id="GO:0051539">
    <property type="term" value="F:4 iron, 4 sulfur cluster binding"/>
    <property type="evidence" value="ECO:0007669"/>
    <property type="project" value="UniProtKB-KW"/>
</dbReference>
<dbReference type="InterPro" id="IPR045854">
    <property type="entry name" value="NO2/SO3_Rdtase_4Fe4S_sf"/>
</dbReference>
<dbReference type="EMBL" id="SUNI01000005">
    <property type="protein sequence ID" value="TJZ92223.1"/>
    <property type="molecule type" value="Genomic_DNA"/>
</dbReference>
<dbReference type="Gene3D" id="3.30.413.10">
    <property type="entry name" value="Sulfite Reductase Hemoprotein, domain 1"/>
    <property type="match status" value="1"/>
</dbReference>
<dbReference type="PRINTS" id="PR00411">
    <property type="entry name" value="PNDRDTASEI"/>
</dbReference>
<evidence type="ECO:0000259" key="18">
    <source>
        <dbReference type="Pfam" id="PF03460"/>
    </source>
</evidence>
<dbReference type="SUPFAM" id="SSF56014">
    <property type="entry name" value="Nitrite and sulphite reductase 4Fe-4S domain-like"/>
    <property type="match status" value="1"/>
</dbReference>
<dbReference type="PANTHER" id="PTHR43809">
    <property type="entry name" value="NITRITE REDUCTASE (NADH) LARGE SUBUNIT"/>
    <property type="match status" value="1"/>
</dbReference>
<dbReference type="SUPFAM" id="SSF55124">
    <property type="entry name" value="Nitrite/Sulfite reductase N-terminal domain-like"/>
    <property type="match status" value="1"/>
</dbReference>
<evidence type="ECO:0000256" key="14">
    <source>
        <dbReference type="ARBA" id="ARBA00034078"/>
    </source>
</evidence>
<feature type="domain" description="BFD-like [2Fe-2S]-binding" evidence="19">
    <location>
        <begin position="480"/>
        <end position="530"/>
    </location>
</feature>
<dbReference type="PROSITE" id="PS00365">
    <property type="entry name" value="NIR_SIR"/>
    <property type="match status" value="1"/>
</dbReference>
<evidence type="ECO:0000256" key="13">
    <source>
        <dbReference type="ARBA" id="ARBA00023063"/>
    </source>
</evidence>
<proteinExistence type="inferred from homology"/>
<feature type="domain" description="NADH-rubredoxin oxidoreductase C-terminal" evidence="21">
    <location>
        <begin position="314"/>
        <end position="381"/>
    </location>
</feature>
<keyword evidence="11 16" id="KW-0408">Iron</keyword>
<dbReference type="Gene3D" id="3.30.390.30">
    <property type="match status" value="1"/>
</dbReference>
<evidence type="ECO:0000256" key="10">
    <source>
        <dbReference type="ARBA" id="ARBA00023002"/>
    </source>
</evidence>
<dbReference type="PIRSF" id="PIRSF037149">
    <property type="entry name" value="NirB"/>
    <property type="match status" value="1"/>
</dbReference>
<keyword evidence="5 16" id="KW-0349">Heme</keyword>
<dbReference type="Gene3D" id="1.10.10.1100">
    <property type="entry name" value="BFD-like [2Fe-2S]-binding domain"/>
    <property type="match status" value="1"/>
</dbReference>
<feature type="binding site" evidence="16">
    <location>
        <position position="681"/>
    </location>
    <ligand>
        <name>[4Fe-4S] cluster</name>
        <dbReference type="ChEBI" id="CHEBI:49883"/>
    </ligand>
</feature>
<dbReference type="GO" id="GO:0046872">
    <property type="term" value="F:metal ion binding"/>
    <property type="evidence" value="ECO:0007669"/>
    <property type="project" value="UniProtKB-KW"/>
</dbReference>
<dbReference type="RefSeq" id="WP_136885442.1">
    <property type="nucleotide sequence ID" value="NZ_SUNI01000005.1"/>
</dbReference>
<feature type="binding site" description="axial binding residue" evidence="16">
    <location>
        <position position="681"/>
    </location>
    <ligand>
        <name>siroheme</name>
        <dbReference type="ChEBI" id="CHEBI:60052"/>
    </ligand>
    <ligandPart>
        <name>Fe</name>
        <dbReference type="ChEBI" id="CHEBI:18248"/>
    </ligandPart>
</feature>
<dbReference type="Pfam" id="PF03460">
    <property type="entry name" value="NIR_SIR_ferr"/>
    <property type="match status" value="1"/>
</dbReference>
<dbReference type="UniPathway" id="UPA00653"/>
<accession>A0A4U0RAG4</accession>
<dbReference type="GO" id="GO:0020037">
    <property type="term" value="F:heme binding"/>
    <property type="evidence" value="ECO:0007669"/>
    <property type="project" value="InterPro"/>
</dbReference>
<sequence>MTRKLVVIGAGMASGRMLEHLFDQAPGQWDVTLFNAEPRGNYNRLMLSPVLSGDKTYDQIVTHDTDWYAAQGVTCRFGEAVVGIDREAQIVHGARGPVEYDALVIATGSAPFIIPLPGHKLPGVVAYRDLEDTNAMIEASRPGATAVVIGGGLLGLEAAAGMAARGAEVTVIHLMGHLMERQLDPAAGYLLQRDLEKRGIRIHCKGATKAILGTDKVEAVLLEDGTTYPADLVCMAVGIRPETRLANDAGLEVARGITVTDQMRTSDPAIFALGECVEHDGQLFGLVAPLYDQAKVLAATLAGTDAAFMPLQTATKLKVTGCDLFSAGDFAEGPGREDIVFRDPGRGIYKRLILEGDRLIGAVMYGDTADGPWFFDKIRSGADISADRDTLIFGPAFAGGAQSDPLAAVAALPPEAEICGCNGVCKGTIVTAIQGGAATLDAVRGLTKASASCGTCTGLVEQVMALTLGDGFAANANPPMCKCTDHTHEDVRRLIKSMGLKSIPAVMQDLGWKTVGGCASCRPALNYYLIADWPLDYRDDRQSRFVNERNHANIQKDGTYSVVPRMWGGVTTSAELRAIADAADRYGVPMIKVTGGQRIDLLGVRKEDLPAIWSDFNQAGMVSGHAYAKGLRTVKTCVGTDFCRFGTQDSTGLGIRLEKLLWGSWTPAKVKLGVSGCPRNCAEATCKDIGVVCVDSGFQISVAGAAGMDVRETVPLLTVETEDEVCDVIAAFVQLYREHARYLHRIYKWVDKVGLDWARAQVADPDIRAGLIERFRLSQTIYQTDPWAEHAARPDDWAPVADLRLRAAE</sequence>
<evidence type="ECO:0000256" key="6">
    <source>
        <dbReference type="ARBA" id="ARBA00022630"/>
    </source>
</evidence>
<evidence type="ECO:0000256" key="8">
    <source>
        <dbReference type="ARBA" id="ARBA00022723"/>
    </source>
</evidence>
<dbReference type="OrthoDB" id="9768666at2"/>
<evidence type="ECO:0000256" key="7">
    <source>
        <dbReference type="ARBA" id="ARBA00022714"/>
    </source>
</evidence>
<evidence type="ECO:0000259" key="17">
    <source>
        <dbReference type="Pfam" id="PF01077"/>
    </source>
</evidence>
<evidence type="ECO:0000256" key="1">
    <source>
        <dbReference type="ARBA" id="ARBA00001974"/>
    </source>
</evidence>
<reference evidence="22 23" key="1">
    <citation type="submission" date="2019-04" db="EMBL/GenBank/DDBJ databases">
        <authorList>
            <person name="Li J."/>
        </authorList>
    </citation>
    <scope>NUCLEOTIDE SEQUENCE [LARGE SCALE GENOMIC DNA]</scope>
    <source>
        <strain evidence="22 23">KCTC 42687</strain>
    </source>
</reference>
<evidence type="ECO:0000259" key="21">
    <source>
        <dbReference type="Pfam" id="PF18267"/>
    </source>
</evidence>
<dbReference type="CDD" id="cd19943">
    <property type="entry name" value="NirB_Fer2_BFD-like_1"/>
    <property type="match status" value="1"/>
</dbReference>
<comment type="cofactor">
    <cofactor evidence="16">
        <name>[4Fe-4S] cluster</name>
        <dbReference type="ChEBI" id="CHEBI:49883"/>
    </cofactor>
    <text evidence="16">Binds 1 [4Fe-4S] cluster per subunit.</text>
</comment>
<comment type="pathway">
    <text evidence="2">Nitrogen metabolism; nitrate reduction (assimilation).</text>
</comment>
<dbReference type="InterPro" id="IPR041854">
    <property type="entry name" value="BFD-like_2Fe2S-bd_dom_sf"/>
</dbReference>
<dbReference type="InterPro" id="IPR036188">
    <property type="entry name" value="FAD/NAD-bd_sf"/>
</dbReference>
<dbReference type="InterPro" id="IPR052034">
    <property type="entry name" value="NasD-like"/>
</dbReference>
<organism evidence="22 23">
    <name type="scientific">Paracoccus gahaiensis</name>
    <dbReference type="NCBI Taxonomy" id="1706839"/>
    <lineage>
        <taxon>Bacteria</taxon>
        <taxon>Pseudomonadati</taxon>
        <taxon>Pseudomonadota</taxon>
        <taxon>Alphaproteobacteria</taxon>
        <taxon>Rhodobacterales</taxon>
        <taxon>Paracoccaceae</taxon>
        <taxon>Paracoccus</taxon>
    </lineage>
</organism>
<dbReference type="GO" id="GO:0050661">
    <property type="term" value="F:NADP binding"/>
    <property type="evidence" value="ECO:0007669"/>
    <property type="project" value="UniProtKB-UniRule"/>
</dbReference>
<dbReference type="Pfam" id="PF07992">
    <property type="entry name" value="Pyr_redox_2"/>
    <property type="match status" value="1"/>
</dbReference>
<keyword evidence="7" id="KW-0001">2Fe-2S</keyword>
<feature type="domain" description="Nitrite/Sulfite reductase ferredoxin-like" evidence="18">
    <location>
        <begin position="555"/>
        <end position="617"/>
    </location>
</feature>
<dbReference type="InterPro" id="IPR005117">
    <property type="entry name" value="NiRdtase/SiRdtase_haem-b_fer"/>
</dbReference>
<comment type="caution">
    <text evidence="22">The sequence shown here is derived from an EMBL/GenBank/DDBJ whole genome shotgun (WGS) entry which is preliminary data.</text>
</comment>
<feature type="binding site" evidence="16">
    <location>
        <position position="677"/>
    </location>
    <ligand>
        <name>[4Fe-4S] cluster</name>
        <dbReference type="ChEBI" id="CHEBI:49883"/>
    </ligand>
</feature>
<dbReference type="InterPro" id="IPR017121">
    <property type="entry name" value="Nitrite_Rdtase_lsu"/>
</dbReference>
<feature type="binding site" evidence="16">
    <location>
        <position position="643"/>
    </location>
    <ligand>
        <name>[4Fe-4S] cluster</name>
        <dbReference type="ChEBI" id="CHEBI:49883"/>
    </ligand>
</feature>
<comment type="cofactor">
    <cofactor evidence="14">
        <name>[2Fe-2S] cluster</name>
        <dbReference type="ChEBI" id="CHEBI:190135"/>
    </cofactor>
</comment>
<dbReference type="PANTHER" id="PTHR43809:SF1">
    <property type="entry name" value="NITRITE REDUCTASE (NADH) LARGE SUBUNIT"/>
    <property type="match status" value="1"/>
</dbReference>
<keyword evidence="8 16" id="KW-0479">Metal-binding</keyword>
<evidence type="ECO:0000313" key="23">
    <source>
        <dbReference type="Proteomes" id="UP000309747"/>
    </source>
</evidence>